<dbReference type="GO" id="GO:0031514">
    <property type="term" value="C:motile cilium"/>
    <property type="evidence" value="ECO:0007669"/>
    <property type="project" value="InterPro"/>
</dbReference>
<feature type="coiled-coil region" evidence="1">
    <location>
        <begin position="249"/>
        <end position="431"/>
    </location>
</feature>
<name>A0A7S1XXH6_9STRA</name>
<dbReference type="Pfam" id="PF13851">
    <property type="entry name" value="GAS"/>
    <property type="match status" value="1"/>
</dbReference>
<gene>
    <name evidence="3" type="ORF">PPAR1163_LOCUS26959</name>
</gene>
<dbReference type="GO" id="GO:0005794">
    <property type="term" value="C:Golgi apparatus"/>
    <property type="evidence" value="ECO:0007669"/>
    <property type="project" value="TreeGrafter"/>
</dbReference>
<feature type="domain" description="Growth arrest-specific protein 8" evidence="2">
    <location>
        <begin position="222"/>
        <end position="421"/>
    </location>
</feature>
<evidence type="ECO:0000259" key="2">
    <source>
        <dbReference type="Pfam" id="PF13851"/>
    </source>
</evidence>
<organism evidence="3">
    <name type="scientific">Phaeomonas parva</name>
    <dbReference type="NCBI Taxonomy" id="124430"/>
    <lineage>
        <taxon>Eukaryota</taxon>
        <taxon>Sar</taxon>
        <taxon>Stramenopiles</taxon>
        <taxon>Ochrophyta</taxon>
        <taxon>Pinguiophyceae</taxon>
        <taxon>Pinguiochrysidales</taxon>
        <taxon>Pinguiochrysidaceae</taxon>
        <taxon>Phaeomonas</taxon>
    </lineage>
</organism>
<feature type="coiled-coil region" evidence="1">
    <location>
        <begin position="180"/>
        <end position="207"/>
    </location>
</feature>
<evidence type="ECO:0000313" key="3">
    <source>
        <dbReference type="EMBL" id="CAD9268525.1"/>
    </source>
</evidence>
<dbReference type="InterPro" id="IPR025593">
    <property type="entry name" value="GAS8_dom"/>
</dbReference>
<dbReference type="EMBL" id="HBGJ01042911">
    <property type="protein sequence ID" value="CAD9268525.1"/>
    <property type="molecule type" value="Transcribed_RNA"/>
</dbReference>
<dbReference type="PANTHER" id="PTHR31543:SF1">
    <property type="entry name" value="HECT DOMAIN-CONTAINING PROTEIN"/>
    <property type="match status" value="1"/>
</dbReference>
<dbReference type="PANTHER" id="PTHR31543">
    <property type="entry name" value="DYNEIN REGULATORY COMPLEX SUBUNIT 4"/>
    <property type="match status" value="1"/>
</dbReference>
<reference evidence="3" key="1">
    <citation type="submission" date="2021-01" db="EMBL/GenBank/DDBJ databases">
        <authorList>
            <person name="Corre E."/>
            <person name="Pelletier E."/>
            <person name="Niang G."/>
            <person name="Scheremetjew M."/>
            <person name="Finn R."/>
            <person name="Kale V."/>
            <person name="Holt S."/>
            <person name="Cochrane G."/>
            <person name="Meng A."/>
            <person name="Brown T."/>
            <person name="Cohen L."/>
        </authorList>
    </citation>
    <scope>NUCLEOTIDE SEQUENCE</scope>
    <source>
        <strain evidence="3">CCMP2877</strain>
    </source>
</reference>
<dbReference type="InterPro" id="IPR039308">
    <property type="entry name" value="GAS8"/>
</dbReference>
<evidence type="ECO:0000256" key="1">
    <source>
        <dbReference type="SAM" id="Coils"/>
    </source>
</evidence>
<sequence length="475" mass="55994">MGPKKKGKKGKKGKGKVVEVVKTPEQLEIEHLREVTSQLTNDRLKEDRRFNDFQQQREKINYFWIVEKKKLEDKKAELRNKEREVQDLEERHAVEIKMYKQRVKHLLHEFQDEVTKEKAEGERALKLAQDQNRAAESELKADRRALRLDLTDVDSSFKDYVKGMRKEQDRKTTMLRKDFERRASEVNDIYEDRMRTLREELESRRKSDLQGIEDAKDAHIERLMKAHERAFSEIKNYYNDITHNNLDLIKSLKEEVAEMKKTQQKEEKKLNEIKAENKRMKEPLRQAEEDVRRLEAEVESYESERTELRNTKSALLTLVDRVGTLRWEHEVLTQRFEGAKKERDDLYERFQATLHEVQQKASFRNLLLERRLEALDDEMEQKEAQLYELLNKANLAGDFVDDVRSKVSNVLEEKATAARDLQGELRRIDENYRGLLGSVRAKLAEHGVPYEELGFQPAPSVLTTAAAPLLEPTHA</sequence>
<protein>
    <recommendedName>
        <fullName evidence="2">Growth arrest-specific protein 8 domain-containing protein</fullName>
    </recommendedName>
</protein>
<dbReference type="GO" id="GO:0048870">
    <property type="term" value="P:cell motility"/>
    <property type="evidence" value="ECO:0007669"/>
    <property type="project" value="InterPro"/>
</dbReference>
<keyword evidence="1" id="KW-0175">Coiled coil</keyword>
<feature type="coiled-coil region" evidence="1">
    <location>
        <begin position="68"/>
        <end position="145"/>
    </location>
</feature>
<proteinExistence type="predicted"/>
<dbReference type="AlphaFoldDB" id="A0A7S1XXH6"/>
<dbReference type="GO" id="GO:0008017">
    <property type="term" value="F:microtubule binding"/>
    <property type="evidence" value="ECO:0007669"/>
    <property type="project" value="InterPro"/>
</dbReference>
<accession>A0A7S1XXH6</accession>
<dbReference type="GO" id="GO:0031267">
    <property type="term" value="F:small GTPase binding"/>
    <property type="evidence" value="ECO:0007669"/>
    <property type="project" value="InterPro"/>
</dbReference>
<dbReference type="GO" id="GO:0005874">
    <property type="term" value="C:microtubule"/>
    <property type="evidence" value="ECO:0007669"/>
    <property type="project" value="TreeGrafter"/>
</dbReference>